<dbReference type="Proteomes" id="UP000294881">
    <property type="component" value="Unassembled WGS sequence"/>
</dbReference>
<proteinExistence type="inferred from homology"/>
<evidence type="ECO:0000256" key="4">
    <source>
        <dbReference type="RuleBase" id="RU004447"/>
    </source>
</evidence>
<dbReference type="EMBL" id="SLWL01000001">
    <property type="protein sequence ID" value="TCO16101.1"/>
    <property type="molecule type" value="Genomic_DNA"/>
</dbReference>
<comment type="cofactor">
    <cofactor evidence="1">
        <name>Zn(2+)</name>
        <dbReference type="ChEBI" id="CHEBI:29105"/>
    </cofactor>
</comment>
<dbReference type="OrthoDB" id="9811314at2"/>
<keyword evidence="3" id="KW-0482">Metalloprotease</keyword>
<dbReference type="GO" id="GO:0006508">
    <property type="term" value="P:proteolysis"/>
    <property type="evidence" value="ECO:0007669"/>
    <property type="project" value="UniProtKB-KW"/>
</dbReference>
<evidence type="ECO:0000256" key="1">
    <source>
        <dbReference type="ARBA" id="ARBA00001947"/>
    </source>
</evidence>
<feature type="domain" description="Peptidase M16 N-terminal" evidence="6">
    <location>
        <begin position="36"/>
        <end position="180"/>
    </location>
</feature>
<keyword evidence="8" id="KW-0645">Protease</keyword>
<evidence type="ECO:0000256" key="5">
    <source>
        <dbReference type="SAM" id="MobiDB-lite"/>
    </source>
</evidence>
<dbReference type="AlphaFoldDB" id="A0A4R2GXW7"/>
<reference evidence="8 9" key="1">
    <citation type="submission" date="2019-03" db="EMBL/GenBank/DDBJ databases">
        <title>Genomic Encyclopedia of Type Strains, Phase IV (KMG-IV): sequencing the most valuable type-strain genomes for metagenomic binning, comparative biology and taxonomic classification.</title>
        <authorList>
            <person name="Goeker M."/>
        </authorList>
    </citation>
    <scope>NUCLEOTIDE SEQUENCE [LARGE SCALE GENOMIC DNA]</scope>
    <source>
        <strain evidence="8 9">DSM 22958</strain>
    </source>
</reference>
<organism evidence="8 9">
    <name type="scientific">Camelimonas lactis</name>
    <dbReference type="NCBI Taxonomy" id="659006"/>
    <lineage>
        <taxon>Bacteria</taxon>
        <taxon>Pseudomonadati</taxon>
        <taxon>Pseudomonadota</taxon>
        <taxon>Alphaproteobacteria</taxon>
        <taxon>Hyphomicrobiales</taxon>
        <taxon>Chelatococcaceae</taxon>
        <taxon>Camelimonas</taxon>
    </lineage>
</organism>
<dbReference type="PANTHER" id="PTHR11851:SF49">
    <property type="entry name" value="MITOCHONDRIAL-PROCESSING PEPTIDASE SUBUNIT ALPHA"/>
    <property type="match status" value="1"/>
</dbReference>
<dbReference type="Gene3D" id="3.30.830.10">
    <property type="entry name" value="Metalloenzyme, LuxS/M16 peptidase-like"/>
    <property type="match status" value="2"/>
</dbReference>
<evidence type="ECO:0000256" key="2">
    <source>
        <dbReference type="ARBA" id="ARBA00007261"/>
    </source>
</evidence>
<keyword evidence="3" id="KW-0378">Hydrolase</keyword>
<keyword evidence="9" id="KW-1185">Reference proteome</keyword>
<evidence type="ECO:0000313" key="8">
    <source>
        <dbReference type="EMBL" id="TCO16101.1"/>
    </source>
</evidence>
<dbReference type="PROSITE" id="PS00143">
    <property type="entry name" value="INSULINASE"/>
    <property type="match status" value="1"/>
</dbReference>
<dbReference type="InterPro" id="IPR011765">
    <property type="entry name" value="Pept_M16_N"/>
</dbReference>
<evidence type="ECO:0000256" key="3">
    <source>
        <dbReference type="ARBA" id="ARBA00023049"/>
    </source>
</evidence>
<comment type="similarity">
    <text evidence="2 4">Belongs to the peptidase M16 family.</text>
</comment>
<evidence type="ECO:0000313" key="9">
    <source>
        <dbReference type="Proteomes" id="UP000294881"/>
    </source>
</evidence>
<accession>A0A4R2GXW7</accession>
<dbReference type="InterPro" id="IPR001431">
    <property type="entry name" value="Pept_M16_Zn_BS"/>
</dbReference>
<dbReference type="InterPro" id="IPR011249">
    <property type="entry name" value="Metalloenz_LuxS/M16"/>
</dbReference>
<dbReference type="GO" id="GO:0046872">
    <property type="term" value="F:metal ion binding"/>
    <property type="evidence" value="ECO:0007669"/>
    <property type="project" value="InterPro"/>
</dbReference>
<name>A0A4R2GXW7_9HYPH</name>
<dbReference type="Pfam" id="PF05193">
    <property type="entry name" value="Peptidase_M16_C"/>
    <property type="match status" value="1"/>
</dbReference>
<dbReference type="InterPro" id="IPR050361">
    <property type="entry name" value="MPP/UQCRC_Complex"/>
</dbReference>
<feature type="domain" description="Peptidase M16 C-terminal" evidence="7">
    <location>
        <begin position="189"/>
        <end position="370"/>
    </location>
</feature>
<dbReference type="InterPro" id="IPR007863">
    <property type="entry name" value="Peptidase_M16_C"/>
</dbReference>
<evidence type="ECO:0000259" key="7">
    <source>
        <dbReference type="Pfam" id="PF05193"/>
    </source>
</evidence>
<dbReference type="SUPFAM" id="SSF63411">
    <property type="entry name" value="LuxS/MPP-like metallohydrolase"/>
    <property type="match status" value="2"/>
</dbReference>
<dbReference type="GO" id="GO:0004222">
    <property type="term" value="F:metalloendopeptidase activity"/>
    <property type="evidence" value="ECO:0007669"/>
    <property type="project" value="InterPro"/>
</dbReference>
<gene>
    <name evidence="8" type="ORF">EV666_101352</name>
</gene>
<evidence type="ECO:0000259" key="6">
    <source>
        <dbReference type="Pfam" id="PF00675"/>
    </source>
</evidence>
<dbReference type="PANTHER" id="PTHR11851">
    <property type="entry name" value="METALLOPROTEASE"/>
    <property type="match status" value="1"/>
</dbReference>
<protein>
    <submittedName>
        <fullName evidence="8">Zinc protease</fullName>
    </submittedName>
</protein>
<comment type="caution">
    <text evidence="8">The sequence shown here is derived from an EMBL/GenBank/DDBJ whole genome shotgun (WGS) entry which is preliminary data.</text>
</comment>
<feature type="region of interest" description="Disordered" evidence="5">
    <location>
        <begin position="231"/>
        <end position="255"/>
    </location>
</feature>
<dbReference type="Pfam" id="PF00675">
    <property type="entry name" value="Peptidase_M16"/>
    <property type="match status" value="1"/>
</dbReference>
<dbReference type="RefSeq" id="WP_132002053.1">
    <property type="nucleotide sequence ID" value="NZ_JBHUNN010000002.1"/>
</dbReference>
<sequence length="438" mass="47796">MSSATDAARRVEEQAQAGADGSVVHASTLDNGLDVVVIPDRRAPVVTHMVWYRNGSADDPVGKSGIAHFLEHLMFKGTTRHPEGEFSDAVAAIGGQENAFTSYDYTAYFQRVAKEHLGEMMHFEADRMTNLSFDESVVGPERDVVIEERRMRTDSDPDQQLSEAMDAALFTHHPYGLPIIGWMHEIEGLNRDDAFNYYQRFYTPSNAILVVAGDVEAEAAQALAQEHYGRIASAPRPQRLRPQEPPPRAARRVTVSDARVEQPLLRRLYLAPSTLTGGHEAACALDVLAEVLGGGATSVLYRKLVLEKAKAVSAGAWYFGSAVDQTRFGMTAAPAQDVSLDDLEKHIDDAVADFIAKGVDEADFRRATTRLVADMVYAQDSQATLARVYGSALAIGESIADVQQWPARIAAVTPEGVMDAARAWLDARTAVTGRLEPQ</sequence>